<protein>
    <submittedName>
        <fullName evidence="1">Uncharacterized protein</fullName>
    </submittedName>
</protein>
<dbReference type="EMBL" id="REGN01005458">
    <property type="protein sequence ID" value="RNA13271.1"/>
    <property type="molecule type" value="Genomic_DNA"/>
</dbReference>
<dbReference type="AlphaFoldDB" id="A0A3M7QQB8"/>
<accession>A0A3M7QQB8</accession>
<gene>
    <name evidence="1" type="ORF">BpHYR1_038015</name>
</gene>
<dbReference type="Proteomes" id="UP000276133">
    <property type="component" value="Unassembled WGS sequence"/>
</dbReference>
<evidence type="ECO:0000313" key="1">
    <source>
        <dbReference type="EMBL" id="RNA13271.1"/>
    </source>
</evidence>
<proteinExistence type="predicted"/>
<name>A0A3M7QQB8_BRAPC</name>
<organism evidence="1 2">
    <name type="scientific">Brachionus plicatilis</name>
    <name type="common">Marine rotifer</name>
    <name type="synonym">Brachionus muelleri</name>
    <dbReference type="NCBI Taxonomy" id="10195"/>
    <lineage>
        <taxon>Eukaryota</taxon>
        <taxon>Metazoa</taxon>
        <taxon>Spiralia</taxon>
        <taxon>Gnathifera</taxon>
        <taxon>Rotifera</taxon>
        <taxon>Eurotatoria</taxon>
        <taxon>Monogononta</taxon>
        <taxon>Pseudotrocha</taxon>
        <taxon>Ploima</taxon>
        <taxon>Brachionidae</taxon>
        <taxon>Brachionus</taxon>
    </lineage>
</organism>
<evidence type="ECO:0000313" key="2">
    <source>
        <dbReference type="Proteomes" id="UP000276133"/>
    </source>
</evidence>
<comment type="caution">
    <text evidence="1">The sequence shown here is derived from an EMBL/GenBank/DDBJ whole genome shotgun (WGS) entry which is preliminary data.</text>
</comment>
<keyword evidence="2" id="KW-1185">Reference proteome</keyword>
<reference evidence="1 2" key="1">
    <citation type="journal article" date="2018" name="Sci. Rep.">
        <title>Genomic signatures of local adaptation to the degree of environmental predictability in rotifers.</title>
        <authorList>
            <person name="Franch-Gras L."/>
            <person name="Hahn C."/>
            <person name="Garcia-Roger E.M."/>
            <person name="Carmona M.J."/>
            <person name="Serra M."/>
            <person name="Gomez A."/>
        </authorList>
    </citation>
    <scope>NUCLEOTIDE SEQUENCE [LARGE SCALE GENOMIC DNA]</scope>
    <source>
        <strain evidence="1">HYR1</strain>
    </source>
</reference>
<sequence>MLMVWRFLLAKKITPDSAMKVCLKFNCIMGKITYKIKLKYDKKITYYYIKLGNLTKLYELLSEKNQLKI</sequence>